<dbReference type="RefSeq" id="WP_379898440.1">
    <property type="nucleotide sequence ID" value="NZ_JBHUOV010000002.1"/>
</dbReference>
<organism evidence="1 2">
    <name type="scientific">Lacinutrix iliipiscaria</name>
    <dbReference type="NCBI Taxonomy" id="1230532"/>
    <lineage>
        <taxon>Bacteria</taxon>
        <taxon>Pseudomonadati</taxon>
        <taxon>Bacteroidota</taxon>
        <taxon>Flavobacteriia</taxon>
        <taxon>Flavobacteriales</taxon>
        <taxon>Flavobacteriaceae</taxon>
        <taxon>Lacinutrix</taxon>
    </lineage>
</organism>
<proteinExistence type="predicted"/>
<name>A0ABW5WMN3_9FLAO</name>
<protein>
    <submittedName>
        <fullName evidence="1">Uncharacterized protein</fullName>
    </submittedName>
</protein>
<comment type="caution">
    <text evidence="1">The sequence shown here is derived from an EMBL/GenBank/DDBJ whole genome shotgun (WGS) entry which is preliminary data.</text>
</comment>
<reference evidence="2" key="1">
    <citation type="journal article" date="2019" name="Int. J. Syst. Evol. Microbiol.">
        <title>The Global Catalogue of Microorganisms (GCM) 10K type strain sequencing project: providing services to taxonomists for standard genome sequencing and annotation.</title>
        <authorList>
            <consortium name="The Broad Institute Genomics Platform"/>
            <consortium name="The Broad Institute Genome Sequencing Center for Infectious Disease"/>
            <person name="Wu L."/>
            <person name="Ma J."/>
        </authorList>
    </citation>
    <scope>NUCLEOTIDE SEQUENCE [LARGE SCALE GENOMIC DNA]</scope>
    <source>
        <strain evidence="2">KCTC 32141</strain>
    </source>
</reference>
<keyword evidence="2" id="KW-1185">Reference proteome</keyword>
<evidence type="ECO:0000313" key="1">
    <source>
        <dbReference type="EMBL" id="MFD2823516.1"/>
    </source>
</evidence>
<dbReference type="EMBL" id="JBHUOV010000002">
    <property type="protein sequence ID" value="MFD2823516.1"/>
    <property type="molecule type" value="Genomic_DNA"/>
</dbReference>
<sequence length="44" mass="5271">MKRLIKLSKQVNGIVDEQTIVNRHILRFYNSDESIWKGTKRFAH</sequence>
<accession>A0ABW5WMN3</accession>
<evidence type="ECO:0000313" key="2">
    <source>
        <dbReference type="Proteomes" id="UP001597533"/>
    </source>
</evidence>
<gene>
    <name evidence="1" type="ORF">ACFS5M_07540</name>
</gene>
<dbReference type="Proteomes" id="UP001597533">
    <property type="component" value="Unassembled WGS sequence"/>
</dbReference>